<dbReference type="Pfam" id="PF04091">
    <property type="entry name" value="Sec15_C"/>
    <property type="match status" value="1"/>
</dbReference>
<dbReference type="AlphaFoldDB" id="A0A9P9IKH4"/>
<dbReference type="InterPro" id="IPR042045">
    <property type="entry name" value="EXOC6/Sec15_C_dom1"/>
</dbReference>
<evidence type="ECO:0000256" key="5">
    <source>
        <dbReference type="PIRNR" id="PIRNR025007"/>
    </source>
</evidence>
<dbReference type="Gene3D" id="1.20.58.670">
    <property type="entry name" value="Dsl1p vesicle tethering complex, Tip20p subunit, domain D"/>
    <property type="match status" value="1"/>
</dbReference>
<dbReference type="GO" id="GO:0006893">
    <property type="term" value="P:Golgi to plasma membrane transport"/>
    <property type="evidence" value="ECO:0007669"/>
    <property type="project" value="TreeGrafter"/>
</dbReference>
<dbReference type="InterPro" id="IPR007225">
    <property type="entry name" value="EXOC6/Sec15"/>
</dbReference>
<comment type="function">
    <text evidence="5">Component of the exocyst complex involved in the docking of exocytic vesicles with fusion sites on the plasma membrane.</text>
</comment>
<comment type="caution">
    <text evidence="8">The sequence shown here is derived from an EMBL/GenBank/DDBJ whole genome shotgun (WGS) entry which is preliminary data.</text>
</comment>
<dbReference type="Pfam" id="PF20651">
    <property type="entry name" value="EXOC6_Sec15_N"/>
    <property type="match status" value="1"/>
</dbReference>
<dbReference type="GO" id="GO:0090522">
    <property type="term" value="P:vesicle tethering involved in exocytosis"/>
    <property type="evidence" value="ECO:0007669"/>
    <property type="project" value="UniProtKB-UniRule"/>
</dbReference>
<evidence type="ECO:0000313" key="9">
    <source>
        <dbReference type="Proteomes" id="UP000700596"/>
    </source>
</evidence>
<protein>
    <recommendedName>
        <fullName evidence="5">Exocyst complex component SEC15</fullName>
    </recommendedName>
</protein>
<dbReference type="EMBL" id="JAGMWT010000009">
    <property type="protein sequence ID" value="KAH7122555.1"/>
    <property type="molecule type" value="Genomic_DNA"/>
</dbReference>
<organism evidence="8 9">
    <name type="scientific">Dendryphion nanum</name>
    <dbReference type="NCBI Taxonomy" id="256645"/>
    <lineage>
        <taxon>Eukaryota</taxon>
        <taxon>Fungi</taxon>
        <taxon>Dikarya</taxon>
        <taxon>Ascomycota</taxon>
        <taxon>Pezizomycotina</taxon>
        <taxon>Dothideomycetes</taxon>
        <taxon>Pleosporomycetidae</taxon>
        <taxon>Pleosporales</taxon>
        <taxon>Torulaceae</taxon>
        <taxon>Dendryphion</taxon>
    </lineage>
</organism>
<dbReference type="Proteomes" id="UP000700596">
    <property type="component" value="Unassembled WGS sequence"/>
</dbReference>
<keyword evidence="9" id="KW-1185">Reference proteome</keyword>
<evidence type="ECO:0000256" key="4">
    <source>
        <dbReference type="ARBA" id="ARBA00023054"/>
    </source>
</evidence>
<feature type="domain" description="Exocyst complex component EXOC6/Sec15 N-terminal" evidence="7">
    <location>
        <begin position="48"/>
        <end position="216"/>
    </location>
</feature>
<feature type="domain" description="Exocyst complex subunit EXOC6/Sec15 C-terminal" evidence="6">
    <location>
        <begin position="400"/>
        <end position="741"/>
    </location>
</feature>
<proteinExistence type="inferred from homology"/>
<dbReference type="GO" id="GO:0016020">
    <property type="term" value="C:membrane"/>
    <property type="evidence" value="ECO:0007669"/>
    <property type="project" value="TreeGrafter"/>
</dbReference>
<dbReference type="OrthoDB" id="10267033at2759"/>
<evidence type="ECO:0000259" key="7">
    <source>
        <dbReference type="Pfam" id="PF20651"/>
    </source>
</evidence>
<dbReference type="InterPro" id="IPR048359">
    <property type="entry name" value="EXOC6_Sec15_N"/>
</dbReference>
<dbReference type="FunFam" id="1.10.357.30:FF:000004">
    <property type="entry name" value="Exocyst complex component SEC15"/>
    <property type="match status" value="1"/>
</dbReference>
<dbReference type="PIRSF" id="PIRSF025007">
    <property type="entry name" value="Sec15"/>
    <property type="match status" value="1"/>
</dbReference>
<dbReference type="InterPro" id="IPR042044">
    <property type="entry name" value="EXOC6PINT-1/Sec15/Tip20_C_dom2"/>
</dbReference>
<dbReference type="InterPro" id="IPR046361">
    <property type="entry name" value="EXOC6/Sec15_C"/>
</dbReference>
<dbReference type="Gene3D" id="1.10.357.30">
    <property type="entry name" value="Exocyst complex subunit Sec15 C-terminal domain, N-terminal subdomain"/>
    <property type="match status" value="1"/>
</dbReference>
<evidence type="ECO:0000256" key="2">
    <source>
        <dbReference type="ARBA" id="ARBA00022448"/>
    </source>
</evidence>
<dbReference type="GO" id="GO:0006886">
    <property type="term" value="P:intracellular protein transport"/>
    <property type="evidence" value="ECO:0007669"/>
    <property type="project" value="InterPro"/>
</dbReference>
<name>A0A9P9IKH4_9PLEO</name>
<accession>A0A9P9IKH4</accession>
<evidence type="ECO:0000256" key="3">
    <source>
        <dbReference type="ARBA" id="ARBA00022483"/>
    </source>
</evidence>
<keyword evidence="4" id="KW-0175">Coiled coil</keyword>
<dbReference type="PANTHER" id="PTHR12702">
    <property type="entry name" value="SEC15"/>
    <property type="match status" value="1"/>
</dbReference>
<sequence>MPSAVDPGEDLWLAIKQIGQSSSDSDYIDQLVPVMKDSRYNNQLLYALNQYSNDRASEIERICNANHQEFVSSVNSLLSVREGTVQMTTQILELNESIQESIENLAAQKRALVDSRNVRQNVDEANKALAACLNVLRLANQVVELLKEKNHYAALRALDELQNIHLKEVSRYKIAEMIERSVPATKNLIAKAVEEDVNTWLYRIRETSQFLGEFAFYYTDVRRTRNQERAEADQRFFKFKLNSAVELVADETDEFDILNNEQAELDVDFTPLFEALHIHETLGKGDDFRKKYDKDRRAQKDLIIPKQLNLLDEECGDLSSVLESIAGFGIIEKATIARTDNLRQLSDVEELWDSMCQSVVALITMFLPTVTNDELLLKIKGRVALFMLTMEKWGYSVSAMNDLLVVLFDKYAELLKARFSEDFSEIVNTDDYMPMPINTIEEYDKVVSVSWYTPEKEREQLTFPCVLPFSQMYPLCCIDIRNFLNQIYLFSDDYFQRSTVIDETLRDSLDELLCDKVCKSLVERLASQYPGQIVQILTNLQHFETACVELQDLLFQARSSPAATGPVILQATEEFKRANKAAGDRIYELVNSKIDDLVETAEYDWMASKAEIEPSNYMTELTRYLSNIMNSVLVALPADIKDFIYFDAFSHASTAILNLMLDESVKRITPAAVQSIAVDINFLSSFVESLNNPILLQNLDELTQTVALMKTGSVEEFFDIAQRNRKYGNVDAMKGTILIEKASEGATVAAQSPTRPAERFGTLGSRFGIR</sequence>
<dbReference type="PANTHER" id="PTHR12702:SF0">
    <property type="entry name" value="EXOCYST COMPLEX COMPONENT 6"/>
    <property type="match status" value="1"/>
</dbReference>
<evidence type="ECO:0000259" key="6">
    <source>
        <dbReference type="Pfam" id="PF04091"/>
    </source>
</evidence>
<evidence type="ECO:0000256" key="1">
    <source>
        <dbReference type="ARBA" id="ARBA00007944"/>
    </source>
</evidence>
<evidence type="ECO:0000313" key="8">
    <source>
        <dbReference type="EMBL" id="KAH7122555.1"/>
    </source>
</evidence>
<gene>
    <name evidence="8" type="ORF">B0J11DRAFT_489733</name>
</gene>
<comment type="similarity">
    <text evidence="1 5">Belongs to the SEC15 family.</text>
</comment>
<keyword evidence="3 5" id="KW-0268">Exocytosis</keyword>
<keyword evidence="2 5" id="KW-0813">Transport</keyword>
<reference evidence="8" key="1">
    <citation type="journal article" date="2021" name="Nat. Commun.">
        <title>Genetic determinants of endophytism in the Arabidopsis root mycobiome.</title>
        <authorList>
            <person name="Mesny F."/>
            <person name="Miyauchi S."/>
            <person name="Thiergart T."/>
            <person name="Pickel B."/>
            <person name="Atanasova L."/>
            <person name="Karlsson M."/>
            <person name="Huettel B."/>
            <person name="Barry K.W."/>
            <person name="Haridas S."/>
            <person name="Chen C."/>
            <person name="Bauer D."/>
            <person name="Andreopoulos W."/>
            <person name="Pangilinan J."/>
            <person name="LaButti K."/>
            <person name="Riley R."/>
            <person name="Lipzen A."/>
            <person name="Clum A."/>
            <person name="Drula E."/>
            <person name="Henrissat B."/>
            <person name="Kohler A."/>
            <person name="Grigoriev I.V."/>
            <person name="Martin F.M."/>
            <person name="Hacquard S."/>
        </authorList>
    </citation>
    <scope>NUCLEOTIDE SEQUENCE</scope>
    <source>
        <strain evidence="8">MPI-CAGE-CH-0243</strain>
    </source>
</reference>
<dbReference type="GO" id="GO:0000145">
    <property type="term" value="C:exocyst"/>
    <property type="evidence" value="ECO:0007669"/>
    <property type="project" value="UniProtKB-UniRule"/>
</dbReference>